<dbReference type="RefSeq" id="WP_171835862.1">
    <property type="nucleotide sequence ID" value="NZ_CP053708.1"/>
</dbReference>
<protein>
    <submittedName>
        <fullName evidence="2">NIPSNAP family protein</fullName>
    </submittedName>
</protein>
<accession>A0A6M8HPE3</accession>
<evidence type="ECO:0000313" key="2">
    <source>
        <dbReference type="EMBL" id="QKE90186.1"/>
    </source>
</evidence>
<evidence type="ECO:0000259" key="1">
    <source>
        <dbReference type="Pfam" id="PF07978"/>
    </source>
</evidence>
<dbReference type="Pfam" id="PF07978">
    <property type="entry name" value="NIPSNAP"/>
    <property type="match status" value="1"/>
</dbReference>
<gene>
    <name evidence="2" type="ORF">HN018_09140</name>
</gene>
<proteinExistence type="predicted"/>
<organism evidence="2 3">
    <name type="scientific">Lichenicola cladoniae</name>
    <dbReference type="NCBI Taxonomy" id="1484109"/>
    <lineage>
        <taxon>Bacteria</taxon>
        <taxon>Pseudomonadati</taxon>
        <taxon>Pseudomonadota</taxon>
        <taxon>Alphaproteobacteria</taxon>
        <taxon>Acetobacterales</taxon>
        <taxon>Acetobacteraceae</taxon>
        <taxon>Lichenicola</taxon>
    </lineage>
</organism>
<dbReference type="SUPFAM" id="SSF54909">
    <property type="entry name" value="Dimeric alpha+beta barrel"/>
    <property type="match status" value="1"/>
</dbReference>
<dbReference type="AlphaFoldDB" id="A0A6M8HPE3"/>
<dbReference type="InterPro" id="IPR012577">
    <property type="entry name" value="NIPSNAP"/>
</dbReference>
<dbReference type="Gene3D" id="3.30.70.100">
    <property type="match status" value="1"/>
</dbReference>
<feature type="domain" description="NIPSNAP" evidence="1">
    <location>
        <begin position="3"/>
        <end position="105"/>
    </location>
</feature>
<reference evidence="2 3" key="1">
    <citation type="journal article" date="2014" name="World J. Microbiol. Biotechnol.">
        <title>Biodiversity and physiological characteristics of Antarctic and Arctic lichens-associated bacteria.</title>
        <authorList>
            <person name="Lee Y.M."/>
            <person name="Kim E.H."/>
            <person name="Lee H.K."/>
            <person name="Hong S.G."/>
        </authorList>
    </citation>
    <scope>NUCLEOTIDE SEQUENCE [LARGE SCALE GENOMIC DNA]</scope>
    <source>
        <strain evidence="2 3">PAMC 26569</strain>
    </source>
</reference>
<dbReference type="InterPro" id="IPR011008">
    <property type="entry name" value="Dimeric_a/b-barrel"/>
</dbReference>
<evidence type="ECO:0000313" key="3">
    <source>
        <dbReference type="Proteomes" id="UP000500767"/>
    </source>
</evidence>
<dbReference type="Proteomes" id="UP000500767">
    <property type="component" value="Chromosome"/>
</dbReference>
<sequence>MIYEQRIYHAMPGRLPDILARFKDVTLPIWERYEIRQAGFWTVLVGEDNHDLIYLLAWESMAEREQKWTVFSTDPEWLQKRADFDRNGPIISSVSNTFLQPTSFSSVI</sequence>
<dbReference type="KEGG" id="lck:HN018_09140"/>
<keyword evidence="3" id="KW-1185">Reference proteome</keyword>
<name>A0A6M8HPE3_9PROT</name>
<dbReference type="EMBL" id="CP053708">
    <property type="protein sequence ID" value="QKE90186.1"/>
    <property type="molecule type" value="Genomic_DNA"/>
</dbReference>